<keyword evidence="3 5" id="KW-0472">Membrane</keyword>
<dbReference type="GeneID" id="106170976"/>
<dbReference type="KEGG" id="lak:106170976"/>
<name>A0A1S3J8E3_LINAN</name>
<proteinExistence type="predicted"/>
<evidence type="ECO:0000256" key="2">
    <source>
        <dbReference type="ARBA" id="ARBA00022692"/>
    </source>
</evidence>
<keyword evidence="5" id="KW-1133">Transmembrane helix</keyword>
<dbReference type="Proteomes" id="UP000085678">
    <property type="component" value="Unplaced"/>
</dbReference>
<feature type="region of interest" description="Disordered" evidence="4">
    <location>
        <begin position="325"/>
        <end position="345"/>
    </location>
</feature>
<dbReference type="RefSeq" id="XP_013406501.1">
    <property type="nucleotide sequence ID" value="XM_013551047.1"/>
</dbReference>
<dbReference type="STRING" id="7574.A0A1S3J8E3"/>
<dbReference type="AlphaFoldDB" id="A0A1S3J8E3"/>
<feature type="transmembrane region" description="Helical" evidence="5">
    <location>
        <begin position="388"/>
        <end position="408"/>
    </location>
</feature>
<dbReference type="GO" id="GO:0004100">
    <property type="term" value="F:chitin synthase activity"/>
    <property type="evidence" value="ECO:0007669"/>
    <property type="project" value="InterPro"/>
</dbReference>
<evidence type="ECO:0000256" key="5">
    <source>
        <dbReference type="SAM" id="Phobius"/>
    </source>
</evidence>
<dbReference type="OrthoDB" id="370884at2759"/>
<feature type="transmembrane region" description="Helical" evidence="5">
    <location>
        <begin position="68"/>
        <end position="87"/>
    </location>
</feature>
<dbReference type="InterPro" id="IPR013761">
    <property type="entry name" value="SAM/pointed_sf"/>
</dbReference>
<keyword evidence="6" id="KW-1185">Reference proteome</keyword>
<dbReference type="InParanoid" id="A0A1S3J8E3"/>
<dbReference type="PANTHER" id="PTHR22914:SF41">
    <property type="entry name" value="CHITIN SYNTHASE 7"/>
    <property type="match status" value="1"/>
</dbReference>
<reference evidence="7" key="1">
    <citation type="submission" date="2025-08" db="UniProtKB">
        <authorList>
            <consortium name="RefSeq"/>
        </authorList>
    </citation>
    <scope>IDENTIFICATION</scope>
    <source>
        <tissue evidence="7">Gonads</tissue>
    </source>
</reference>
<protein>
    <submittedName>
        <fullName evidence="7">Uncharacterized protein LOC106170976</fullName>
    </submittedName>
</protein>
<dbReference type="GO" id="GO:0071944">
    <property type="term" value="C:cell periphery"/>
    <property type="evidence" value="ECO:0007669"/>
    <property type="project" value="TreeGrafter"/>
</dbReference>
<dbReference type="PANTHER" id="PTHR22914">
    <property type="entry name" value="CHITIN SYNTHASE"/>
    <property type="match status" value="1"/>
</dbReference>
<keyword evidence="2 5" id="KW-0812">Transmembrane</keyword>
<feature type="transmembrane region" description="Helical" evidence="5">
    <location>
        <begin position="34"/>
        <end position="56"/>
    </location>
</feature>
<dbReference type="GO" id="GO:0006031">
    <property type="term" value="P:chitin biosynthetic process"/>
    <property type="evidence" value="ECO:0007669"/>
    <property type="project" value="TreeGrafter"/>
</dbReference>
<dbReference type="Gene3D" id="1.10.150.50">
    <property type="entry name" value="Transcription Factor, Ets-1"/>
    <property type="match status" value="1"/>
</dbReference>
<gene>
    <name evidence="7" type="primary">LOC106170976</name>
</gene>
<evidence type="ECO:0000256" key="1">
    <source>
        <dbReference type="ARBA" id="ARBA00004141"/>
    </source>
</evidence>
<evidence type="ECO:0000313" key="6">
    <source>
        <dbReference type="Proteomes" id="UP000085678"/>
    </source>
</evidence>
<evidence type="ECO:0000313" key="7">
    <source>
        <dbReference type="RefSeq" id="XP_013406501.1"/>
    </source>
</evidence>
<feature type="transmembrane region" description="Helical" evidence="5">
    <location>
        <begin position="428"/>
        <end position="451"/>
    </location>
</feature>
<comment type="subcellular location">
    <subcellularLocation>
        <location evidence="1">Membrane</location>
        <topology evidence="1">Multi-pass membrane protein</topology>
    </subcellularLocation>
</comment>
<accession>A0A1S3J8E3</accession>
<evidence type="ECO:0000256" key="4">
    <source>
        <dbReference type="SAM" id="MobiDB-lite"/>
    </source>
</evidence>
<dbReference type="InterPro" id="IPR004835">
    <property type="entry name" value="Chitin_synth"/>
</dbReference>
<organism evidence="6 7">
    <name type="scientific">Lingula anatina</name>
    <name type="common">Brachiopod</name>
    <name type="synonym">Lingula unguis</name>
    <dbReference type="NCBI Taxonomy" id="7574"/>
    <lineage>
        <taxon>Eukaryota</taxon>
        <taxon>Metazoa</taxon>
        <taxon>Spiralia</taxon>
        <taxon>Lophotrochozoa</taxon>
        <taxon>Brachiopoda</taxon>
        <taxon>Linguliformea</taxon>
        <taxon>Lingulata</taxon>
        <taxon>Lingulida</taxon>
        <taxon>Linguloidea</taxon>
        <taxon>Lingulidae</taxon>
        <taxon>Lingula</taxon>
    </lineage>
</organism>
<sequence length="524" mass="60078">MVAGFIGTARQLVTDYSNITAFVYQVDKNDPWQVNVPISSIYITVVVGIFVITALLHPTEFLCLLHGITYLFFLPGGYLILMIYSICNITDQSWGTRESEKEQGKDGVLGNFFRDLKSFCCPVKVERSSAMEMENMDSEGDENLDMPFTRSRRRRRFQPPAGTFSADDWLRAQFYEKEIHACSPMFDALGYGDTSFIAGMSREEIRQVGLTNPKHINTVYREAQSLPPFSIDPRWPITETEKRIKWVNRVGLMDYKDSLLEKFDDLPSTTSKSKLRVKYGIHKPGHLKRLYTAIQQLRTPTGAEWVQMEVKEEVRKLVRAEASSSPNLDLESDDNMLGSSSSAVATSDHSEDRFWEQLVELRLKPQAVFPEREDRLAGELHDIRKTSLIWFAVANMFWLVLFLTLSNLPANDKKGSDLHVFGNNPVGLAFLFLFCLLLIIQFFSMLVHRVWTFIHLVARAKLPGSKTSRPDASVWNTRIARQQVADPEEEEQFYQSWNATLRRVTDFSQSMSDQRSLLGYSIRK</sequence>
<evidence type="ECO:0000256" key="3">
    <source>
        <dbReference type="ARBA" id="ARBA00023136"/>
    </source>
</evidence>
<dbReference type="GO" id="GO:0016020">
    <property type="term" value="C:membrane"/>
    <property type="evidence" value="ECO:0007669"/>
    <property type="project" value="UniProtKB-SubCell"/>
</dbReference>